<dbReference type="PROSITE" id="PS50111">
    <property type="entry name" value="CHEMOTAXIS_TRANSDUC_2"/>
    <property type="match status" value="1"/>
</dbReference>
<keyword evidence="6" id="KW-0812">Transmembrane</keyword>
<keyword evidence="2" id="KW-1003">Cell membrane</keyword>
<keyword evidence="6" id="KW-1133">Transmembrane helix</keyword>
<dbReference type="Gene3D" id="1.10.287.950">
    <property type="entry name" value="Methyl-accepting chemotaxis protein"/>
    <property type="match status" value="1"/>
</dbReference>
<evidence type="ECO:0000313" key="11">
    <source>
        <dbReference type="Proteomes" id="UP001597296"/>
    </source>
</evidence>
<evidence type="ECO:0000256" key="3">
    <source>
        <dbReference type="ARBA" id="ARBA00023224"/>
    </source>
</evidence>
<feature type="domain" description="HAMP" evidence="9">
    <location>
        <begin position="339"/>
        <end position="392"/>
    </location>
</feature>
<reference evidence="11" key="1">
    <citation type="journal article" date="2019" name="Int. J. Syst. Evol. Microbiol.">
        <title>The Global Catalogue of Microorganisms (GCM) 10K type strain sequencing project: providing services to taxonomists for standard genome sequencing and annotation.</title>
        <authorList>
            <consortium name="The Broad Institute Genomics Platform"/>
            <consortium name="The Broad Institute Genome Sequencing Center for Infectious Disease"/>
            <person name="Wu L."/>
            <person name="Ma J."/>
        </authorList>
    </citation>
    <scope>NUCLEOTIDE SEQUENCE [LARGE SCALE GENOMIC DNA]</scope>
    <source>
        <strain evidence="11">KCTC 15012</strain>
    </source>
</reference>
<comment type="subcellular location">
    <subcellularLocation>
        <location evidence="1">Cell inner membrane</location>
        <topology evidence="1">Multi-pass membrane protein</topology>
    </subcellularLocation>
</comment>
<dbReference type="InterPro" id="IPR000727">
    <property type="entry name" value="T_SNARE_dom"/>
</dbReference>
<protein>
    <submittedName>
        <fullName evidence="10">Methyl-accepting chemotaxis protein</fullName>
    </submittedName>
</protein>
<dbReference type="InterPro" id="IPR003660">
    <property type="entry name" value="HAMP_dom"/>
</dbReference>
<keyword evidence="3 5" id="KW-0807">Transducer</keyword>
<keyword evidence="6" id="KW-0472">Membrane</keyword>
<feature type="transmembrane region" description="Helical" evidence="6">
    <location>
        <begin position="316"/>
        <end position="337"/>
    </location>
</feature>
<dbReference type="Gene3D" id="1.10.8.500">
    <property type="entry name" value="HAMP domain in histidine kinase"/>
    <property type="match status" value="1"/>
</dbReference>
<comment type="caution">
    <text evidence="10">The sequence shown here is derived from an EMBL/GenBank/DDBJ whole genome shotgun (WGS) entry which is preliminary data.</text>
</comment>
<feature type="domain" description="T-SNARE coiled-coil homology" evidence="8">
    <location>
        <begin position="584"/>
        <end position="646"/>
    </location>
</feature>
<accession>A0ABW5CBP2</accession>
<dbReference type="Proteomes" id="UP001597296">
    <property type="component" value="Unassembled WGS sequence"/>
</dbReference>
<keyword evidence="2" id="KW-0997">Cell inner membrane</keyword>
<organism evidence="10 11">
    <name type="scientific">Phaeospirillum tilakii</name>
    <dbReference type="NCBI Taxonomy" id="741673"/>
    <lineage>
        <taxon>Bacteria</taxon>
        <taxon>Pseudomonadati</taxon>
        <taxon>Pseudomonadota</taxon>
        <taxon>Alphaproteobacteria</taxon>
        <taxon>Rhodospirillales</taxon>
        <taxon>Rhodospirillaceae</taxon>
        <taxon>Phaeospirillum</taxon>
    </lineage>
</organism>
<evidence type="ECO:0000259" key="9">
    <source>
        <dbReference type="PROSITE" id="PS50885"/>
    </source>
</evidence>
<name>A0ABW5CBP2_9PROT</name>
<dbReference type="InterPro" id="IPR004089">
    <property type="entry name" value="MCPsignal_dom"/>
</dbReference>
<evidence type="ECO:0000313" key="10">
    <source>
        <dbReference type="EMBL" id="MFD2234131.1"/>
    </source>
</evidence>
<dbReference type="Pfam" id="PF00015">
    <property type="entry name" value="MCPsignal"/>
    <property type="match status" value="1"/>
</dbReference>
<proteinExistence type="inferred from homology"/>
<evidence type="ECO:0000259" key="7">
    <source>
        <dbReference type="PROSITE" id="PS50111"/>
    </source>
</evidence>
<dbReference type="SUPFAM" id="SSF58104">
    <property type="entry name" value="Methyl-accepting chemotaxis protein (MCP) signaling domain"/>
    <property type="match status" value="1"/>
</dbReference>
<evidence type="ECO:0000256" key="2">
    <source>
        <dbReference type="ARBA" id="ARBA00022519"/>
    </source>
</evidence>
<evidence type="ECO:0000259" key="8">
    <source>
        <dbReference type="PROSITE" id="PS50192"/>
    </source>
</evidence>
<sequence>MSISKFISACLVAIGAVMVLMALLLFSQNWRDFQAANDASVLVRLLGASTRVTEGLALERGATSAVLEGNAPNRQTMDQARARLDAGFEAALREAAGSSLPQARETLQTIEGIRATIRDWRGKADAFTPTAPEQDAALLKQYAAGVYETMNLALKTNAMLERHLVRLDAEVANPAMLAGESWKLRDLAGRDSTLYITALNSRQTLTSRLLQDMRVSEGRIQQTWERLKEKAGGPDSPAGLREAAGKTEAGYITPMQAQHVRVITAGLADGAYDLDAVEWRRQAGPMLQATLAIRDAALEEATRVATTNREQALHSLLLLGLLLTVAAAVLAGAALGLRRRVVTPLSDLTGTIAAFAAGERSFTVPHAGRADEIGRMAQAIEVLRANACEADEHARAEAADAAARDRRRTQVEAVTVRFVDTIDNVVEGVSAAIDGLRRATTTLSATSATTTEQSGVVANAADHASSNVQTVAAAAEELSNSIQEISRRVSETAQAMDGAVHQAEATNATVRGLAEAARRIGDVVSLITDIASQTNLLALNATIEAARAGDAGKGFAVVAGEVKTLANQTARATDDIQTQVAAIQAETQRAVEAIGAISATIATVNQYTIGIASAVEQQGAATQEIARNVQQAAAGTAEVSRSIGRVLEAERATATAATELSALADRLHGESDRLKGEVGGFVAEVKAG</sequence>
<dbReference type="PANTHER" id="PTHR32089">
    <property type="entry name" value="METHYL-ACCEPTING CHEMOTAXIS PROTEIN MCPB"/>
    <property type="match status" value="1"/>
</dbReference>
<dbReference type="PROSITE" id="PS50885">
    <property type="entry name" value="HAMP"/>
    <property type="match status" value="1"/>
</dbReference>
<dbReference type="RefSeq" id="WP_377316046.1">
    <property type="nucleotide sequence ID" value="NZ_JBHUIY010000017.1"/>
</dbReference>
<dbReference type="PROSITE" id="PS50192">
    <property type="entry name" value="T_SNARE"/>
    <property type="match status" value="1"/>
</dbReference>
<evidence type="ECO:0000256" key="5">
    <source>
        <dbReference type="PROSITE-ProRule" id="PRU00284"/>
    </source>
</evidence>
<evidence type="ECO:0000256" key="1">
    <source>
        <dbReference type="ARBA" id="ARBA00004429"/>
    </source>
</evidence>
<feature type="domain" description="Methyl-accepting transducer" evidence="7">
    <location>
        <begin position="425"/>
        <end position="661"/>
    </location>
</feature>
<dbReference type="EMBL" id="JBHUIY010000017">
    <property type="protein sequence ID" value="MFD2234131.1"/>
    <property type="molecule type" value="Genomic_DNA"/>
</dbReference>
<comment type="similarity">
    <text evidence="4">Belongs to the methyl-accepting chemotaxis (MCP) protein family.</text>
</comment>
<dbReference type="SMART" id="SM00304">
    <property type="entry name" value="HAMP"/>
    <property type="match status" value="1"/>
</dbReference>
<gene>
    <name evidence="10" type="ORF">ACFSNB_09960</name>
</gene>
<feature type="transmembrane region" description="Helical" evidence="6">
    <location>
        <begin position="6"/>
        <end position="26"/>
    </location>
</feature>
<dbReference type="Pfam" id="PF00672">
    <property type="entry name" value="HAMP"/>
    <property type="match status" value="1"/>
</dbReference>
<dbReference type="SMART" id="SM00283">
    <property type="entry name" value="MA"/>
    <property type="match status" value="1"/>
</dbReference>
<evidence type="ECO:0000256" key="6">
    <source>
        <dbReference type="SAM" id="Phobius"/>
    </source>
</evidence>
<dbReference type="PANTHER" id="PTHR32089:SF112">
    <property type="entry name" value="LYSOZYME-LIKE PROTEIN-RELATED"/>
    <property type="match status" value="1"/>
</dbReference>
<evidence type="ECO:0000256" key="4">
    <source>
        <dbReference type="ARBA" id="ARBA00029447"/>
    </source>
</evidence>
<keyword evidence="11" id="KW-1185">Reference proteome</keyword>